<keyword evidence="2" id="KW-1185">Reference proteome</keyword>
<organism evidence="1 2">
    <name type="scientific">Pleurodeles waltl</name>
    <name type="common">Iberian ribbed newt</name>
    <dbReference type="NCBI Taxonomy" id="8319"/>
    <lineage>
        <taxon>Eukaryota</taxon>
        <taxon>Metazoa</taxon>
        <taxon>Chordata</taxon>
        <taxon>Craniata</taxon>
        <taxon>Vertebrata</taxon>
        <taxon>Euteleostomi</taxon>
        <taxon>Amphibia</taxon>
        <taxon>Batrachia</taxon>
        <taxon>Caudata</taxon>
        <taxon>Salamandroidea</taxon>
        <taxon>Salamandridae</taxon>
        <taxon>Pleurodelinae</taxon>
        <taxon>Pleurodeles</taxon>
    </lineage>
</organism>
<dbReference type="EMBL" id="JANPWB010000006">
    <property type="protein sequence ID" value="KAJ1177663.1"/>
    <property type="molecule type" value="Genomic_DNA"/>
</dbReference>
<evidence type="ECO:0000313" key="1">
    <source>
        <dbReference type="EMBL" id="KAJ1177663.1"/>
    </source>
</evidence>
<evidence type="ECO:0000313" key="2">
    <source>
        <dbReference type="Proteomes" id="UP001066276"/>
    </source>
</evidence>
<dbReference type="AlphaFoldDB" id="A0AAV7TM21"/>
<accession>A0AAV7TM21</accession>
<name>A0AAV7TM21_PLEWA</name>
<gene>
    <name evidence="1" type="ORF">NDU88_002915</name>
</gene>
<dbReference type="Proteomes" id="UP001066276">
    <property type="component" value="Chromosome 3_2"/>
</dbReference>
<sequence>MRKVFGDGNICGASLSGTHYTEAQVVTVVNPIEGALPLIISTHEKEEEADADQVDKDRIVQAQDHRQDRLGAPYHATGVIFSESITVPYQRRVYYYYVCFVLHSISI</sequence>
<protein>
    <submittedName>
        <fullName evidence="1">Uncharacterized protein</fullName>
    </submittedName>
</protein>
<comment type="caution">
    <text evidence="1">The sequence shown here is derived from an EMBL/GenBank/DDBJ whole genome shotgun (WGS) entry which is preliminary data.</text>
</comment>
<reference evidence="1" key="1">
    <citation type="journal article" date="2022" name="bioRxiv">
        <title>Sequencing and chromosome-scale assembly of the giantPleurodeles waltlgenome.</title>
        <authorList>
            <person name="Brown T."/>
            <person name="Elewa A."/>
            <person name="Iarovenko S."/>
            <person name="Subramanian E."/>
            <person name="Araus A.J."/>
            <person name="Petzold A."/>
            <person name="Susuki M."/>
            <person name="Suzuki K.-i.T."/>
            <person name="Hayashi T."/>
            <person name="Toyoda A."/>
            <person name="Oliveira C."/>
            <person name="Osipova E."/>
            <person name="Leigh N.D."/>
            <person name="Simon A."/>
            <person name="Yun M.H."/>
        </authorList>
    </citation>
    <scope>NUCLEOTIDE SEQUENCE</scope>
    <source>
        <strain evidence="1">20211129_DDA</strain>
        <tissue evidence="1">Liver</tissue>
    </source>
</reference>
<proteinExistence type="predicted"/>